<evidence type="ECO:0000313" key="1">
    <source>
        <dbReference type="EMBL" id="SKA31508.1"/>
    </source>
</evidence>
<accession>A0A1T4SUD5</accession>
<gene>
    <name evidence="1" type="ORF">SAMN05428963_11416</name>
</gene>
<proteinExistence type="predicted"/>
<name>A0A1T4SUD5_9HYPH</name>
<dbReference type="STRING" id="1365950.SAMN05428963_11416"/>
<protein>
    <recommendedName>
        <fullName evidence="3">STAS domain-containing protein</fullName>
    </recommendedName>
</protein>
<dbReference type="Proteomes" id="UP000190135">
    <property type="component" value="Unassembled WGS sequence"/>
</dbReference>
<dbReference type="AlphaFoldDB" id="A0A1T4SUD5"/>
<dbReference type="OrthoDB" id="7585928at2"/>
<sequence>MTIVYDDHTVRCSGVCPIEEAPQLLEWLQNAADPLVDLSDCTYLHTAIVQILHESDARLVAAPTDPFLSRWIVPLIRPANAQAKESQR</sequence>
<evidence type="ECO:0008006" key="3">
    <source>
        <dbReference type="Google" id="ProtNLM"/>
    </source>
</evidence>
<evidence type="ECO:0000313" key="2">
    <source>
        <dbReference type="Proteomes" id="UP000190135"/>
    </source>
</evidence>
<keyword evidence="2" id="KW-1185">Reference proteome</keyword>
<reference evidence="1 2" key="1">
    <citation type="submission" date="2017-02" db="EMBL/GenBank/DDBJ databases">
        <authorList>
            <person name="Peterson S.W."/>
        </authorList>
    </citation>
    <scope>NUCLEOTIDE SEQUENCE [LARGE SCALE GENOMIC DNA]</scope>
    <source>
        <strain evidence="1 2">USBA 369</strain>
    </source>
</reference>
<dbReference type="EMBL" id="FUXL01000014">
    <property type="protein sequence ID" value="SKA31508.1"/>
    <property type="molecule type" value="Genomic_DNA"/>
</dbReference>
<organism evidence="1 2">
    <name type="scientific">Consotaella salsifontis</name>
    <dbReference type="NCBI Taxonomy" id="1365950"/>
    <lineage>
        <taxon>Bacteria</taxon>
        <taxon>Pseudomonadati</taxon>
        <taxon>Pseudomonadota</taxon>
        <taxon>Alphaproteobacteria</taxon>
        <taxon>Hyphomicrobiales</taxon>
        <taxon>Aurantimonadaceae</taxon>
        <taxon>Consotaella</taxon>
    </lineage>
</organism>
<dbReference type="RefSeq" id="WP_078709722.1">
    <property type="nucleotide sequence ID" value="NZ_FUXL01000014.1"/>
</dbReference>